<dbReference type="Pfam" id="PF00795">
    <property type="entry name" value="CN_hydrolase"/>
    <property type="match status" value="1"/>
</dbReference>
<sequence>MTKIRLGTCSPAPADSPQASLALLETLAQRAATKGIDLLLLPEAFLGGGYPRGVRFGSTLGADNADGREAFLQYFRRAVDFGDVVGDAGAGGGDAWVDKTAADPERATDKTTSKTAPGDGTRETLERIARETGVFLVVGAIERAGGSLYCAVVYVCPTQGVLGKRRKVQPPSKTGLERLIWSAAGPASLRAVTAHIKGVRVNLAAAICWENYMPLVRQSLYAQNVNLYLAPTADGSDAWLSLVRTIGIEGRCFVVTSNMTTKAGGSLAAAASAASPATTQLPTRPANGNTVSAPSTVTATTNTSGGVPGSNAGINTKIVDYTSSSPTGKPRRRKKSFVYDEYGNEIVLSCETVAEEDVEPATIVTNGIDSEEDASDENANGAHGLSSDAPVPLPPFPHLPVDKAWERHKHERRRSSVFDEDDNEIVLCRPPDSANTTKAEQTIVDTAPETSSRPSIGPDFGPVFEPVFVPSPTTIPTRETGGQDTREKTKAGETAPNVPGTRGGSAIVSPFGEVLAGPQWDDADGIIAADVDFDDCIRGRLSLDVAGHYSRYVDAVDRGKALHGTKRTNVL</sequence>
<dbReference type="Proteomes" id="UP000031575">
    <property type="component" value="Unassembled WGS sequence"/>
</dbReference>
<name>A0A0C2EW13_9PEZI</name>
<dbReference type="GO" id="GO:0003824">
    <property type="term" value="F:catalytic activity"/>
    <property type="evidence" value="ECO:0007669"/>
    <property type="project" value="InterPro"/>
</dbReference>
<feature type="region of interest" description="Disordered" evidence="2">
    <location>
        <begin position="468"/>
        <end position="503"/>
    </location>
</feature>
<dbReference type="InterPro" id="IPR036526">
    <property type="entry name" value="C-N_Hydrolase_sf"/>
</dbReference>
<feature type="compositionally biased region" description="Basic and acidic residues" evidence="2">
    <location>
        <begin position="96"/>
        <end position="112"/>
    </location>
</feature>
<comment type="similarity">
    <text evidence="1">Belongs to the carbon-nitrogen hydrolase superfamily. Nitrilase family.</text>
</comment>
<evidence type="ECO:0000256" key="2">
    <source>
        <dbReference type="SAM" id="MobiDB-lite"/>
    </source>
</evidence>
<proteinExistence type="inferred from homology"/>
<dbReference type="RefSeq" id="XP_040618764.1">
    <property type="nucleotide sequence ID" value="XM_040758744.1"/>
</dbReference>
<dbReference type="SUPFAM" id="SSF56317">
    <property type="entry name" value="Carbon-nitrogen hydrolase"/>
    <property type="match status" value="2"/>
</dbReference>
<dbReference type="Gene3D" id="3.60.110.10">
    <property type="entry name" value="Carbon-nitrogen hydrolase"/>
    <property type="match status" value="2"/>
</dbReference>
<dbReference type="PANTHER" id="PTHR46044:SF12">
    <property type="entry name" value="HYDROLASE"/>
    <property type="match status" value="1"/>
</dbReference>
<dbReference type="AlphaFoldDB" id="A0A0C2EW13"/>
<dbReference type="OrthoDB" id="10250282at2759"/>
<evidence type="ECO:0000313" key="5">
    <source>
        <dbReference type="Proteomes" id="UP000031575"/>
    </source>
</evidence>
<reference evidence="4 5" key="1">
    <citation type="journal article" date="2014" name="BMC Genomics">
        <title>Comparative genomics of the major fungal agents of human and animal Sporotrichosis: Sporothrix schenckii and Sporothrix brasiliensis.</title>
        <authorList>
            <person name="Teixeira M.M."/>
            <person name="de Almeida L.G."/>
            <person name="Kubitschek-Barreira P."/>
            <person name="Alves F.L."/>
            <person name="Kioshima E.S."/>
            <person name="Abadio A.K."/>
            <person name="Fernandes L."/>
            <person name="Derengowski L.S."/>
            <person name="Ferreira K.S."/>
            <person name="Souza R.C."/>
            <person name="Ruiz J.C."/>
            <person name="de Andrade N.C."/>
            <person name="Paes H.C."/>
            <person name="Nicola A.M."/>
            <person name="Albuquerque P."/>
            <person name="Gerber A.L."/>
            <person name="Martins V.P."/>
            <person name="Peconick L.D."/>
            <person name="Neto A.V."/>
            <person name="Chaucanez C.B."/>
            <person name="Silva P.A."/>
            <person name="Cunha O.L."/>
            <person name="de Oliveira F.F."/>
            <person name="dos Santos T.C."/>
            <person name="Barros A.L."/>
            <person name="Soares M.A."/>
            <person name="de Oliveira L.M."/>
            <person name="Marini M.M."/>
            <person name="Villalobos-Duno H."/>
            <person name="Cunha M.M."/>
            <person name="de Hoog S."/>
            <person name="da Silveira J.F."/>
            <person name="Henrissat B."/>
            <person name="Nino-Vega G.A."/>
            <person name="Cisalpino P.S."/>
            <person name="Mora-Montes H.M."/>
            <person name="Almeida S.R."/>
            <person name="Stajich J.E."/>
            <person name="Lopes-Bezerra L.M."/>
            <person name="Vasconcelos A.T."/>
            <person name="Felipe M.S."/>
        </authorList>
    </citation>
    <scope>NUCLEOTIDE SEQUENCE [LARGE SCALE GENOMIC DNA]</scope>
    <source>
        <strain evidence="4 5">5110</strain>
    </source>
</reference>
<dbReference type="InterPro" id="IPR003010">
    <property type="entry name" value="C-N_Hydrolase"/>
</dbReference>
<comment type="caution">
    <text evidence="4">The sequence shown here is derived from an EMBL/GenBank/DDBJ whole genome shotgun (WGS) entry which is preliminary data.</text>
</comment>
<organism evidence="4 5">
    <name type="scientific">Sporothrix brasiliensis 5110</name>
    <dbReference type="NCBI Taxonomy" id="1398154"/>
    <lineage>
        <taxon>Eukaryota</taxon>
        <taxon>Fungi</taxon>
        <taxon>Dikarya</taxon>
        <taxon>Ascomycota</taxon>
        <taxon>Pezizomycotina</taxon>
        <taxon>Sordariomycetes</taxon>
        <taxon>Sordariomycetidae</taxon>
        <taxon>Ophiostomatales</taxon>
        <taxon>Ophiostomataceae</taxon>
        <taxon>Sporothrix</taxon>
    </lineage>
</organism>
<gene>
    <name evidence="4" type="ORF">SPBR_00425</name>
</gene>
<dbReference type="VEuPathDB" id="FungiDB:SPBR_00425"/>
<dbReference type="HOGENOM" id="CLU_030130_6_1_1"/>
<evidence type="ECO:0000256" key="1">
    <source>
        <dbReference type="ARBA" id="ARBA00008129"/>
    </source>
</evidence>
<accession>A0A0C2EW13</accession>
<feature type="region of interest" description="Disordered" evidence="2">
    <location>
        <begin position="371"/>
        <end position="393"/>
    </location>
</feature>
<dbReference type="PROSITE" id="PS50263">
    <property type="entry name" value="CN_HYDROLASE"/>
    <property type="match status" value="1"/>
</dbReference>
<feature type="region of interest" description="Disordered" evidence="2">
    <location>
        <begin position="276"/>
        <end position="311"/>
    </location>
</feature>
<dbReference type="PANTHER" id="PTHR46044">
    <property type="entry name" value="NITRILASE"/>
    <property type="match status" value="1"/>
</dbReference>
<dbReference type="GeneID" id="63673665"/>
<keyword evidence="5" id="KW-1185">Reference proteome</keyword>
<dbReference type="EMBL" id="AWTV01000008">
    <property type="protein sequence ID" value="KIH90754.1"/>
    <property type="molecule type" value="Genomic_DNA"/>
</dbReference>
<feature type="compositionally biased region" description="Low complexity" evidence="2">
    <location>
        <begin position="276"/>
        <end position="305"/>
    </location>
</feature>
<feature type="domain" description="CN hydrolase" evidence="3">
    <location>
        <begin position="4"/>
        <end position="299"/>
    </location>
</feature>
<feature type="region of interest" description="Disordered" evidence="2">
    <location>
        <begin position="95"/>
        <end position="120"/>
    </location>
</feature>
<evidence type="ECO:0000313" key="4">
    <source>
        <dbReference type="EMBL" id="KIH90754.1"/>
    </source>
</evidence>
<protein>
    <recommendedName>
        <fullName evidence="3">CN hydrolase domain-containing protein</fullName>
    </recommendedName>
</protein>
<dbReference type="InterPro" id="IPR044149">
    <property type="entry name" value="Nitrilases_CHs"/>
</dbReference>
<evidence type="ECO:0000259" key="3">
    <source>
        <dbReference type="PROSITE" id="PS50263"/>
    </source>
</evidence>
<feature type="compositionally biased region" description="Polar residues" evidence="2">
    <location>
        <begin position="471"/>
        <end position="483"/>
    </location>
</feature>